<organism evidence="2 3">
    <name type="scientific">Dendrothele bispora (strain CBS 962.96)</name>
    <dbReference type="NCBI Taxonomy" id="1314807"/>
    <lineage>
        <taxon>Eukaryota</taxon>
        <taxon>Fungi</taxon>
        <taxon>Dikarya</taxon>
        <taxon>Basidiomycota</taxon>
        <taxon>Agaricomycotina</taxon>
        <taxon>Agaricomycetes</taxon>
        <taxon>Agaricomycetidae</taxon>
        <taxon>Agaricales</taxon>
        <taxon>Agaricales incertae sedis</taxon>
        <taxon>Dendrothele</taxon>
    </lineage>
</organism>
<evidence type="ECO:0000256" key="1">
    <source>
        <dbReference type="SAM" id="MobiDB-lite"/>
    </source>
</evidence>
<feature type="region of interest" description="Disordered" evidence="1">
    <location>
        <begin position="61"/>
        <end position="93"/>
    </location>
</feature>
<name>A0A4V4HAW4_DENBC</name>
<dbReference type="AlphaFoldDB" id="A0A4V4HAW4"/>
<gene>
    <name evidence="2" type="ORF">K435DRAFT_786927</name>
</gene>
<proteinExistence type="predicted"/>
<keyword evidence="3" id="KW-1185">Reference proteome</keyword>
<protein>
    <submittedName>
        <fullName evidence="2">Uncharacterized protein</fullName>
    </submittedName>
</protein>
<dbReference type="Proteomes" id="UP000297245">
    <property type="component" value="Unassembled WGS sequence"/>
</dbReference>
<dbReference type="EMBL" id="ML180612">
    <property type="protein sequence ID" value="THU76985.1"/>
    <property type="molecule type" value="Genomic_DNA"/>
</dbReference>
<evidence type="ECO:0000313" key="2">
    <source>
        <dbReference type="EMBL" id="THU76985.1"/>
    </source>
</evidence>
<sequence length="93" mass="10720">MLQYDVSSNSTTLHPLLFIVDDYCLVLHLFGDYSKQTSGLEQEQKVSSCCLTRLCLARFGRTNRPPRRQQERRRSPSNLRPMPLHLISLETGV</sequence>
<reference evidence="2 3" key="1">
    <citation type="journal article" date="2019" name="Nat. Ecol. Evol.">
        <title>Megaphylogeny resolves global patterns of mushroom evolution.</title>
        <authorList>
            <person name="Varga T."/>
            <person name="Krizsan K."/>
            <person name="Foldi C."/>
            <person name="Dima B."/>
            <person name="Sanchez-Garcia M."/>
            <person name="Sanchez-Ramirez S."/>
            <person name="Szollosi G.J."/>
            <person name="Szarkandi J.G."/>
            <person name="Papp V."/>
            <person name="Albert L."/>
            <person name="Andreopoulos W."/>
            <person name="Angelini C."/>
            <person name="Antonin V."/>
            <person name="Barry K.W."/>
            <person name="Bougher N.L."/>
            <person name="Buchanan P."/>
            <person name="Buyck B."/>
            <person name="Bense V."/>
            <person name="Catcheside P."/>
            <person name="Chovatia M."/>
            <person name="Cooper J."/>
            <person name="Damon W."/>
            <person name="Desjardin D."/>
            <person name="Finy P."/>
            <person name="Geml J."/>
            <person name="Haridas S."/>
            <person name="Hughes K."/>
            <person name="Justo A."/>
            <person name="Karasinski D."/>
            <person name="Kautmanova I."/>
            <person name="Kiss B."/>
            <person name="Kocsube S."/>
            <person name="Kotiranta H."/>
            <person name="LaButti K.M."/>
            <person name="Lechner B.E."/>
            <person name="Liimatainen K."/>
            <person name="Lipzen A."/>
            <person name="Lukacs Z."/>
            <person name="Mihaltcheva S."/>
            <person name="Morgado L.N."/>
            <person name="Niskanen T."/>
            <person name="Noordeloos M.E."/>
            <person name="Ohm R.A."/>
            <person name="Ortiz-Santana B."/>
            <person name="Ovrebo C."/>
            <person name="Racz N."/>
            <person name="Riley R."/>
            <person name="Savchenko A."/>
            <person name="Shiryaev A."/>
            <person name="Soop K."/>
            <person name="Spirin V."/>
            <person name="Szebenyi C."/>
            <person name="Tomsovsky M."/>
            <person name="Tulloss R.E."/>
            <person name="Uehling J."/>
            <person name="Grigoriev I.V."/>
            <person name="Vagvolgyi C."/>
            <person name="Papp T."/>
            <person name="Martin F.M."/>
            <person name="Miettinen O."/>
            <person name="Hibbett D.S."/>
            <person name="Nagy L.G."/>
        </authorList>
    </citation>
    <scope>NUCLEOTIDE SEQUENCE [LARGE SCALE GENOMIC DNA]</scope>
    <source>
        <strain evidence="2 3">CBS 962.96</strain>
    </source>
</reference>
<evidence type="ECO:0000313" key="3">
    <source>
        <dbReference type="Proteomes" id="UP000297245"/>
    </source>
</evidence>
<accession>A0A4V4HAW4</accession>